<comment type="similarity">
    <text evidence="1">Belongs to the cyclin family. Cyclin D subfamily.</text>
</comment>
<keyword evidence="4" id="KW-0131">Cell cycle</keyword>
<dbReference type="SMART" id="SM01332">
    <property type="entry name" value="Cyclin_C"/>
    <property type="match status" value="1"/>
</dbReference>
<dbReference type="STRING" id="79200.A0A166GHP1"/>
<dbReference type="InterPro" id="IPR036915">
    <property type="entry name" value="Cyclin-like_sf"/>
</dbReference>
<dbReference type="Gramene" id="KZN08979">
    <property type="protein sequence ID" value="KZN08979"/>
    <property type="gene ID" value="DCAR_001635"/>
</dbReference>
<evidence type="ECO:0000256" key="3">
    <source>
        <dbReference type="ARBA" id="ARBA00023127"/>
    </source>
</evidence>
<dbReference type="PROSITE" id="PS00292">
    <property type="entry name" value="CYCLINS"/>
    <property type="match status" value="1"/>
</dbReference>
<evidence type="ECO:0000256" key="2">
    <source>
        <dbReference type="ARBA" id="ARBA00022618"/>
    </source>
</evidence>
<protein>
    <recommendedName>
        <fullName evidence="5">Cyclin C-terminal domain-containing protein</fullName>
    </recommendedName>
</protein>
<feature type="domain" description="Cyclin C-terminal" evidence="5">
    <location>
        <begin position="176"/>
        <end position="301"/>
    </location>
</feature>
<dbReference type="InterPro" id="IPR039361">
    <property type="entry name" value="Cyclin"/>
</dbReference>
<dbReference type="GO" id="GO:0048316">
    <property type="term" value="P:seed development"/>
    <property type="evidence" value="ECO:0007669"/>
    <property type="project" value="UniProtKB-ARBA"/>
</dbReference>
<dbReference type="GO" id="GO:0051301">
    <property type="term" value="P:cell division"/>
    <property type="evidence" value="ECO:0007669"/>
    <property type="project" value="UniProtKB-KW"/>
</dbReference>
<dbReference type="SUPFAM" id="SSF47954">
    <property type="entry name" value="Cyclin-like"/>
    <property type="match status" value="2"/>
</dbReference>
<dbReference type="GO" id="GO:0010444">
    <property type="term" value="P:guard mother cell differentiation"/>
    <property type="evidence" value="ECO:0007669"/>
    <property type="project" value="UniProtKB-ARBA"/>
</dbReference>
<comment type="caution">
    <text evidence="6">The sequence shown here is derived from an EMBL/GenBank/DDBJ whole genome shotgun (WGS) entry which is preliminary data.</text>
</comment>
<dbReference type="Pfam" id="PF00134">
    <property type="entry name" value="Cyclin_N"/>
    <property type="match status" value="1"/>
</dbReference>
<evidence type="ECO:0000256" key="4">
    <source>
        <dbReference type="ARBA" id="ARBA00023306"/>
    </source>
</evidence>
<dbReference type="InterPro" id="IPR048258">
    <property type="entry name" value="Cyclins_cyclin-box"/>
</dbReference>
<dbReference type="Gene3D" id="1.10.472.10">
    <property type="entry name" value="Cyclin-like"/>
    <property type="match status" value="2"/>
</dbReference>
<keyword evidence="2" id="KW-0132">Cell division</keyword>
<dbReference type="CDD" id="cd20544">
    <property type="entry name" value="CYCLIN_AtCycD-like_rpt2"/>
    <property type="match status" value="1"/>
</dbReference>
<evidence type="ECO:0000259" key="5">
    <source>
        <dbReference type="SMART" id="SM01332"/>
    </source>
</evidence>
<gene>
    <name evidence="6" type="ORF">DCAR_001635</name>
</gene>
<accession>A0A166GHP1</accession>
<dbReference type="PANTHER" id="PTHR10177">
    <property type="entry name" value="CYCLINS"/>
    <property type="match status" value="1"/>
</dbReference>
<reference evidence="6" key="1">
    <citation type="journal article" date="2016" name="Nat. Genet.">
        <title>A high-quality carrot genome assembly provides new insights into carotenoid accumulation and asterid genome evolution.</title>
        <authorList>
            <person name="Iorizzo M."/>
            <person name="Ellison S."/>
            <person name="Senalik D."/>
            <person name="Zeng P."/>
            <person name="Satapoomin P."/>
            <person name="Huang J."/>
            <person name="Bowman M."/>
            <person name="Iovene M."/>
            <person name="Sanseverino W."/>
            <person name="Cavagnaro P."/>
            <person name="Yildiz M."/>
            <person name="Macko-Podgorni A."/>
            <person name="Moranska E."/>
            <person name="Grzebelus E."/>
            <person name="Grzebelus D."/>
            <person name="Ashrafi H."/>
            <person name="Zheng Z."/>
            <person name="Cheng S."/>
            <person name="Spooner D."/>
            <person name="Van Deynze A."/>
            <person name="Simon P."/>
        </authorList>
    </citation>
    <scope>NUCLEOTIDE SEQUENCE [LARGE SCALE GENOMIC DNA]</scope>
    <source>
        <tissue evidence="6">Leaf</tissue>
    </source>
</reference>
<keyword evidence="3" id="KW-0195">Cyclin</keyword>
<sequence>MAVLEQSDHQLEQGTLSFLIESLFCDEQVEVESLLEGEISNKDYNFVENSRNQTSPPLVLVENDLAWEDEELDSLFCKERQAHFCFLGETMGSCSLNVVDRGNAVDWMLKVRAHYGFSALTVVLAMNYFDRFVSGVEFQEDEPWMVGESEYVFEAKTIQNMELLVMSTLRWRMSAVTPLSFLDHITRRLGLKSDLHWEFYRNSETLLLSVVADWRFTSYLPSVLATATMLHVIHQVEPCNAIEYQNQLLAIFRTTKEEIKECCELVSYVSNSFYVNGNNSQKRKYEENFEIPGGLSKTTDASFNTKSKIHKRQCEEEKEVNCEIPSSLSGITDASFSTANSADNDISSAWSVSCSPESAVKHQMIKKQKLHMPALRSLAMDIF</sequence>
<dbReference type="EMBL" id="LNRQ01000001">
    <property type="protein sequence ID" value="KZN08979.1"/>
    <property type="molecule type" value="Genomic_DNA"/>
</dbReference>
<dbReference type="InterPro" id="IPR004367">
    <property type="entry name" value="Cyclin_C-dom"/>
</dbReference>
<dbReference type="FunFam" id="1.10.472.10:FF:000070">
    <property type="entry name" value="CYCLIN D32"/>
    <property type="match status" value="1"/>
</dbReference>
<dbReference type="AlphaFoldDB" id="A0A166GHP1"/>
<evidence type="ECO:0000313" key="6">
    <source>
        <dbReference type="EMBL" id="KZN08979.1"/>
    </source>
</evidence>
<organism evidence="6">
    <name type="scientific">Daucus carota subsp. sativus</name>
    <name type="common">Carrot</name>
    <dbReference type="NCBI Taxonomy" id="79200"/>
    <lineage>
        <taxon>Eukaryota</taxon>
        <taxon>Viridiplantae</taxon>
        <taxon>Streptophyta</taxon>
        <taxon>Embryophyta</taxon>
        <taxon>Tracheophyta</taxon>
        <taxon>Spermatophyta</taxon>
        <taxon>Magnoliopsida</taxon>
        <taxon>eudicotyledons</taxon>
        <taxon>Gunneridae</taxon>
        <taxon>Pentapetalae</taxon>
        <taxon>asterids</taxon>
        <taxon>campanulids</taxon>
        <taxon>Apiales</taxon>
        <taxon>Apiaceae</taxon>
        <taxon>Apioideae</taxon>
        <taxon>Scandiceae</taxon>
        <taxon>Daucinae</taxon>
        <taxon>Daucus</taxon>
        <taxon>Daucus sect. Daucus</taxon>
    </lineage>
</organism>
<dbReference type="Pfam" id="PF02984">
    <property type="entry name" value="Cyclin_C"/>
    <property type="match status" value="1"/>
</dbReference>
<name>A0A166GHP1_DAUCS</name>
<dbReference type="InterPro" id="IPR006671">
    <property type="entry name" value="Cyclin_N"/>
</dbReference>
<evidence type="ECO:0000256" key="1">
    <source>
        <dbReference type="ARBA" id="ARBA00009065"/>
    </source>
</evidence>
<proteinExistence type="inferred from homology"/>